<dbReference type="SUPFAM" id="SSF51905">
    <property type="entry name" value="FAD/NAD(P)-binding domain"/>
    <property type="match status" value="1"/>
</dbReference>
<gene>
    <name evidence="7" type="primary">crtI</name>
    <name evidence="7" type="ORF">FLX08_21375</name>
</gene>
<name>A0A544YR48_9ACTN</name>
<comment type="caution">
    <text evidence="7">The sequence shown here is derived from an EMBL/GenBank/DDBJ whole genome shotgun (WGS) entry which is preliminary data.</text>
</comment>
<dbReference type="PANTHER" id="PTHR43734">
    <property type="entry name" value="PHYTOENE DESATURASE"/>
    <property type="match status" value="1"/>
</dbReference>
<protein>
    <submittedName>
        <fullName evidence="7">Phytoene desaturase</fullName>
    </submittedName>
</protein>
<evidence type="ECO:0000313" key="8">
    <source>
        <dbReference type="Proteomes" id="UP000316541"/>
    </source>
</evidence>
<proteinExistence type="inferred from homology"/>
<keyword evidence="3 4" id="KW-0560">Oxidoreductase</keyword>
<feature type="domain" description="Amine oxidase" evidence="6">
    <location>
        <begin position="14"/>
        <end position="334"/>
    </location>
</feature>
<dbReference type="AlphaFoldDB" id="A0A544YR48"/>
<dbReference type="EMBL" id="VIRM01000026">
    <property type="protein sequence ID" value="TQS19167.1"/>
    <property type="molecule type" value="Genomic_DNA"/>
</dbReference>
<evidence type="ECO:0000259" key="6">
    <source>
        <dbReference type="Pfam" id="PF01593"/>
    </source>
</evidence>
<dbReference type="NCBIfam" id="TIGR02734">
    <property type="entry name" value="crtI_fam"/>
    <property type="match status" value="1"/>
</dbReference>
<reference evidence="7 8" key="1">
    <citation type="submission" date="2019-07" db="EMBL/GenBank/DDBJ databases">
        <title>Microbispora hainanensis DSM 45428.</title>
        <authorList>
            <person name="Thawai C."/>
        </authorList>
    </citation>
    <scope>NUCLEOTIDE SEQUENCE [LARGE SCALE GENOMIC DNA]</scope>
    <source>
        <strain evidence="7 8">DSM 45428</strain>
    </source>
</reference>
<organism evidence="7 8">
    <name type="scientific">Microbispora hainanensis</name>
    <dbReference type="NCBI Taxonomy" id="568844"/>
    <lineage>
        <taxon>Bacteria</taxon>
        <taxon>Bacillati</taxon>
        <taxon>Actinomycetota</taxon>
        <taxon>Actinomycetes</taxon>
        <taxon>Streptosporangiales</taxon>
        <taxon>Streptosporangiaceae</taxon>
        <taxon>Microbispora</taxon>
    </lineage>
</organism>
<dbReference type="InterPro" id="IPR036188">
    <property type="entry name" value="FAD/NAD-bd_sf"/>
</dbReference>
<evidence type="ECO:0000256" key="3">
    <source>
        <dbReference type="ARBA" id="ARBA00023002"/>
    </source>
</evidence>
<dbReference type="Gene3D" id="3.50.50.60">
    <property type="entry name" value="FAD/NAD(P)-binding domain"/>
    <property type="match status" value="2"/>
</dbReference>
<evidence type="ECO:0000256" key="2">
    <source>
        <dbReference type="ARBA" id="ARBA00022746"/>
    </source>
</evidence>
<evidence type="ECO:0000313" key="7">
    <source>
        <dbReference type="EMBL" id="TQS19167.1"/>
    </source>
</evidence>
<feature type="domain" description="Amine oxidase" evidence="6">
    <location>
        <begin position="444"/>
        <end position="514"/>
    </location>
</feature>
<keyword evidence="2 4" id="KW-0125">Carotenoid biosynthesis</keyword>
<comment type="pathway">
    <text evidence="1 4">Carotenoid biosynthesis.</text>
</comment>
<comment type="similarity">
    <text evidence="4">Belongs to the carotenoid/retinoid oxidoreductase family.</text>
</comment>
<evidence type="ECO:0000256" key="1">
    <source>
        <dbReference type="ARBA" id="ARBA00004829"/>
    </source>
</evidence>
<dbReference type="PRINTS" id="PR00411">
    <property type="entry name" value="PNDRDTASEI"/>
</dbReference>
<evidence type="ECO:0000256" key="4">
    <source>
        <dbReference type="RuleBase" id="RU362075"/>
    </source>
</evidence>
<sequence length="518" mass="55547">MTAGGPVVVIGAGLGGLSAAMRLAGAGREVTVVEAADVPGGCCGTAALGSHRVDTGPSVLTMPGVLADTFASAGQDLERWLPLRRLDPYYRLTFHDGSRLDVVAGADAMAEQVRALCGPEEARRYLRFRHLLGEMFEAEWSTFIDRDMTRLRALARPYALARLAALGGFRRLDGLVRRHLTDERLIRAHTFQALYAGLPPRRALGVYAVIAHMDTVGGVYFPREGGMHAVPRAMAAAAEKAGAVFRYGVRATRIETDGAGVVAVRLDTGERLAARHAVVACDLVRAHGRKGGDGLLPEEAADWRLRRPRFSPSCLVAHFALDRRPDGQAHHTLHFGREWETTFAALEAGRPQPDPSLLVTCADDYGPGTHEPGIHGPGTHGPGIPGPGIPGPHDRRSTVLSVLEPTPNTRSGAGWTVLTPRLVDRMVSRLGDLGYGDLSGTPRLVFDPPEWRRRGHSAGTPFALDARFTQTAWFRPSGAARRVPGLHFAGMYTAPGVGVPPVLISGRLAAERILESTP</sequence>
<accession>A0A544YR48</accession>
<dbReference type="Proteomes" id="UP000316541">
    <property type="component" value="Unassembled WGS sequence"/>
</dbReference>
<dbReference type="InterPro" id="IPR002937">
    <property type="entry name" value="Amino_oxidase"/>
</dbReference>
<dbReference type="InterPro" id="IPR014105">
    <property type="entry name" value="Carotenoid/retinoid_OxRdtase"/>
</dbReference>
<dbReference type="PANTHER" id="PTHR43734:SF1">
    <property type="entry name" value="PHYTOENE DESATURASE"/>
    <property type="match status" value="1"/>
</dbReference>
<dbReference type="RefSeq" id="WP_142620648.1">
    <property type="nucleotide sequence ID" value="NZ_VIRM01000026.1"/>
</dbReference>
<dbReference type="Pfam" id="PF01593">
    <property type="entry name" value="Amino_oxidase"/>
    <property type="match status" value="2"/>
</dbReference>
<feature type="region of interest" description="Disordered" evidence="5">
    <location>
        <begin position="369"/>
        <end position="396"/>
    </location>
</feature>
<dbReference type="GO" id="GO:0016117">
    <property type="term" value="P:carotenoid biosynthetic process"/>
    <property type="evidence" value="ECO:0007669"/>
    <property type="project" value="UniProtKB-KW"/>
</dbReference>
<evidence type="ECO:0000256" key="5">
    <source>
        <dbReference type="SAM" id="MobiDB-lite"/>
    </source>
</evidence>
<dbReference type="GO" id="GO:0016491">
    <property type="term" value="F:oxidoreductase activity"/>
    <property type="evidence" value="ECO:0007669"/>
    <property type="project" value="UniProtKB-KW"/>
</dbReference>